<accession>A0ABQ8UHW6</accession>
<evidence type="ECO:0000313" key="2">
    <source>
        <dbReference type="Proteomes" id="UP001141327"/>
    </source>
</evidence>
<organism evidence="1 2">
    <name type="scientific">Paratrimastix pyriformis</name>
    <dbReference type="NCBI Taxonomy" id="342808"/>
    <lineage>
        <taxon>Eukaryota</taxon>
        <taxon>Metamonada</taxon>
        <taxon>Preaxostyla</taxon>
        <taxon>Paratrimastigidae</taxon>
        <taxon>Paratrimastix</taxon>
    </lineage>
</organism>
<reference evidence="1" key="1">
    <citation type="journal article" date="2022" name="bioRxiv">
        <title>Genomics of Preaxostyla Flagellates Illuminates Evolutionary Transitions and the Path Towards Mitochondrial Loss.</title>
        <authorList>
            <person name="Novak L.V.F."/>
            <person name="Treitli S.C."/>
            <person name="Pyrih J."/>
            <person name="Halakuc P."/>
            <person name="Pipaliya S.V."/>
            <person name="Vacek V."/>
            <person name="Brzon O."/>
            <person name="Soukal P."/>
            <person name="Eme L."/>
            <person name="Dacks J.B."/>
            <person name="Karnkowska A."/>
            <person name="Elias M."/>
            <person name="Hampl V."/>
        </authorList>
    </citation>
    <scope>NUCLEOTIDE SEQUENCE</scope>
    <source>
        <strain evidence="1">RCP-MX</strain>
    </source>
</reference>
<dbReference type="EMBL" id="JAPMOS010000030">
    <property type="protein sequence ID" value="KAJ4458393.1"/>
    <property type="molecule type" value="Genomic_DNA"/>
</dbReference>
<name>A0ABQ8UHW6_9EUKA</name>
<comment type="caution">
    <text evidence="1">The sequence shown here is derived from an EMBL/GenBank/DDBJ whole genome shotgun (WGS) entry which is preliminary data.</text>
</comment>
<sequence>MAVLETHLLPSPQVCCMSSCPGAPRLGPPWTPTPPGNADLTAHAPTGADYRRVFRLPQPPGRDHSLRRRGHDRLYTKETSVLRGGGVGLAGFGFTGAVALVVWGTGTVHVPGHLHPLLRRAHRPPPHAAGVSPSGSWEWTLTGRTGDGWGGGVQLDPRTRPSPPGKFAFALGPHSCDLPQTPTVRTALPSALPTRNCLFCAISRLSCKRDANPAARDSPSTGLLPRPQMCAPAKSLLVIAGLPQVAWARGLRLPAHAGAECGDADAVHADPGDFVEAAGRAGPPASRLPCQAPLPGTVCDLVPSS</sequence>
<proteinExistence type="predicted"/>
<dbReference type="Proteomes" id="UP001141327">
    <property type="component" value="Unassembled WGS sequence"/>
</dbReference>
<gene>
    <name evidence="1" type="ORF">PAPYR_5950</name>
</gene>
<protein>
    <submittedName>
        <fullName evidence="1">Uncharacterized protein</fullName>
    </submittedName>
</protein>
<keyword evidence="2" id="KW-1185">Reference proteome</keyword>
<evidence type="ECO:0000313" key="1">
    <source>
        <dbReference type="EMBL" id="KAJ4458393.1"/>
    </source>
</evidence>